<feature type="transmembrane region" description="Helical" evidence="6">
    <location>
        <begin position="307"/>
        <end position="325"/>
    </location>
</feature>
<dbReference type="Pfam" id="PF12698">
    <property type="entry name" value="ABC2_membrane_3"/>
    <property type="match status" value="1"/>
</dbReference>
<keyword evidence="5 6" id="KW-0472">Membrane</keyword>
<proteinExistence type="predicted"/>
<dbReference type="InterPro" id="IPR051449">
    <property type="entry name" value="ABC-2_transporter_component"/>
</dbReference>
<evidence type="ECO:0000256" key="4">
    <source>
        <dbReference type="ARBA" id="ARBA00022989"/>
    </source>
</evidence>
<gene>
    <name evidence="8" type="ORF">ab3b_01132</name>
</gene>
<dbReference type="PANTHER" id="PTHR30294:SF29">
    <property type="entry name" value="MULTIDRUG ABC TRANSPORTER PERMEASE YBHS-RELATED"/>
    <property type="match status" value="1"/>
</dbReference>
<dbReference type="PATRIC" id="fig|137591.24.peg.1108"/>
<evidence type="ECO:0000256" key="1">
    <source>
        <dbReference type="ARBA" id="ARBA00004651"/>
    </source>
</evidence>
<dbReference type="GO" id="GO:0005886">
    <property type="term" value="C:plasma membrane"/>
    <property type="evidence" value="ECO:0007669"/>
    <property type="project" value="UniProtKB-SubCell"/>
</dbReference>
<evidence type="ECO:0000259" key="7">
    <source>
        <dbReference type="Pfam" id="PF12698"/>
    </source>
</evidence>
<reference evidence="8 9" key="1">
    <citation type="journal article" date="2015" name="Microbiology (Mosc.)">
        <title>Genomics of the Weissella cibaria species with an examination of its metabolic traits.</title>
        <authorList>
            <person name="Lynch K.M."/>
            <person name="Lucid A."/>
            <person name="Arendt E.K."/>
            <person name="Sleator R.D."/>
            <person name="Lucey B."/>
            <person name="Coffey A."/>
        </authorList>
    </citation>
    <scope>NUCLEOTIDE SEQUENCE [LARGE SCALE GENOMIC DNA]</scope>
    <source>
        <strain evidence="8 9">AB3b</strain>
    </source>
</reference>
<dbReference type="GO" id="GO:0140359">
    <property type="term" value="F:ABC-type transporter activity"/>
    <property type="evidence" value="ECO:0007669"/>
    <property type="project" value="InterPro"/>
</dbReference>
<feature type="transmembrane region" description="Helical" evidence="6">
    <location>
        <begin position="21"/>
        <end position="44"/>
    </location>
</feature>
<dbReference type="PANTHER" id="PTHR30294">
    <property type="entry name" value="MEMBRANE COMPONENT OF ABC TRANSPORTER YHHJ-RELATED"/>
    <property type="match status" value="1"/>
</dbReference>
<dbReference type="EMBL" id="JWHT01000028">
    <property type="protein sequence ID" value="KIU24423.1"/>
    <property type="molecule type" value="Genomic_DNA"/>
</dbReference>
<dbReference type="AlphaFoldDB" id="A0A0D1JT91"/>
<evidence type="ECO:0000256" key="3">
    <source>
        <dbReference type="ARBA" id="ARBA00022692"/>
    </source>
</evidence>
<dbReference type="Proteomes" id="UP000032289">
    <property type="component" value="Unassembled WGS sequence"/>
</dbReference>
<evidence type="ECO:0000256" key="5">
    <source>
        <dbReference type="ARBA" id="ARBA00023136"/>
    </source>
</evidence>
<keyword evidence="4 6" id="KW-1133">Transmembrane helix</keyword>
<name>A0A0D1JT91_9LACO</name>
<keyword evidence="2" id="KW-1003">Cell membrane</keyword>
<feature type="transmembrane region" description="Helical" evidence="6">
    <location>
        <begin position="231"/>
        <end position="252"/>
    </location>
</feature>
<evidence type="ECO:0000256" key="6">
    <source>
        <dbReference type="SAM" id="Phobius"/>
    </source>
</evidence>
<evidence type="ECO:0000256" key="2">
    <source>
        <dbReference type="ARBA" id="ARBA00022475"/>
    </source>
</evidence>
<comment type="caution">
    <text evidence="8">The sequence shown here is derived from an EMBL/GenBank/DDBJ whole genome shotgun (WGS) entry which is preliminary data.</text>
</comment>
<dbReference type="RefSeq" id="WP_043941178.1">
    <property type="nucleotide sequence ID" value="NZ_JWHT01000028.1"/>
</dbReference>
<keyword evidence="3 6" id="KW-0812">Transmembrane</keyword>
<feature type="domain" description="ABC-2 type transporter transmembrane" evidence="7">
    <location>
        <begin position="23"/>
        <end position="377"/>
    </location>
</feature>
<organism evidence="8 9">
    <name type="scientific">Weissella cibaria</name>
    <dbReference type="NCBI Taxonomy" id="137591"/>
    <lineage>
        <taxon>Bacteria</taxon>
        <taxon>Bacillati</taxon>
        <taxon>Bacillota</taxon>
        <taxon>Bacilli</taxon>
        <taxon>Lactobacillales</taxon>
        <taxon>Lactobacillaceae</taxon>
        <taxon>Weissella</taxon>
    </lineage>
</organism>
<protein>
    <submittedName>
        <fullName evidence="8">ABC-2 family transporter protein</fullName>
    </submittedName>
</protein>
<sequence>MTAKQLMLVARQTYKTRIKSVGFWSLVLAPMLILLVIAGISFIITATQSHKMPVVGVVNEPALATYLKKDDAFDIKVKNVTDEKQAKRELTKGKLDAYLATANQKYELVNSADGQSVSETKMKASLNTYTMLAKASAMKLSPTELQTLMTPPTLTTKVQSDKGETRGGAAADTANYALASALGILIFVFLTSYVSMIAQEIANEKSSRIMEILLSATSPAVQFFGKLTGIALLAITHAALYVVAGLVVNVFAPHYKYLKMVKSLLAGVDMGFAIMSLLLALVAIFMYMVLTAILAAMVNDQSQVQQAVAPMTYVAMIGYVLTFTLSGQPHNTFLNVLSFVPFISQTLMPARLGLQYATMGDAAIALVLELIVLIFLSRFGLRVYKRNVLTYSDGNITKAALSSLKGLFVKTKD</sequence>
<accession>A0A0D1JT91</accession>
<evidence type="ECO:0000313" key="8">
    <source>
        <dbReference type="EMBL" id="KIU24423.1"/>
    </source>
</evidence>
<feature type="transmembrane region" description="Helical" evidence="6">
    <location>
        <begin position="272"/>
        <end position="295"/>
    </location>
</feature>
<comment type="subcellular location">
    <subcellularLocation>
        <location evidence="1">Cell membrane</location>
        <topology evidence="1">Multi-pass membrane protein</topology>
    </subcellularLocation>
</comment>
<feature type="transmembrane region" description="Helical" evidence="6">
    <location>
        <begin position="176"/>
        <end position="197"/>
    </location>
</feature>
<feature type="transmembrane region" description="Helical" evidence="6">
    <location>
        <begin position="356"/>
        <end position="376"/>
    </location>
</feature>
<evidence type="ECO:0000313" key="9">
    <source>
        <dbReference type="Proteomes" id="UP000032289"/>
    </source>
</evidence>
<dbReference type="InterPro" id="IPR013525">
    <property type="entry name" value="ABC2_TM"/>
</dbReference>